<name>A0AAE4I345_9ENTE</name>
<evidence type="ECO:0000313" key="1">
    <source>
        <dbReference type="EMBL" id="MDT2738306.1"/>
    </source>
</evidence>
<organism evidence="1 2">
    <name type="scientific">Enterococcus pseudoavium</name>
    <dbReference type="NCBI Taxonomy" id="44007"/>
    <lineage>
        <taxon>Bacteria</taxon>
        <taxon>Bacillati</taxon>
        <taxon>Bacillota</taxon>
        <taxon>Bacilli</taxon>
        <taxon>Lactobacillales</taxon>
        <taxon>Enterococcaceae</taxon>
        <taxon>Enterococcus</taxon>
    </lineage>
</organism>
<sequence length="68" mass="8202">EMRVRDRVLIDHKVRKFVKTMPIGYERTVPKDVVISEILQANDWFIRTPATMETIREEVEKQFDMYVC</sequence>
<gene>
    <name evidence="1" type="ORF">P7H00_14470</name>
</gene>
<dbReference type="EMBL" id="JARQAI010000063">
    <property type="protein sequence ID" value="MDT2738306.1"/>
    <property type="molecule type" value="Genomic_DNA"/>
</dbReference>
<feature type="non-terminal residue" evidence="1">
    <location>
        <position position="1"/>
    </location>
</feature>
<protein>
    <submittedName>
        <fullName evidence="1">Uncharacterized protein</fullName>
    </submittedName>
</protein>
<dbReference type="Proteomes" id="UP001180842">
    <property type="component" value="Unassembled WGS sequence"/>
</dbReference>
<proteinExistence type="predicted"/>
<evidence type="ECO:0000313" key="2">
    <source>
        <dbReference type="Proteomes" id="UP001180842"/>
    </source>
</evidence>
<dbReference type="RefSeq" id="WP_311797662.1">
    <property type="nucleotide sequence ID" value="NZ_JARQAI010000063.1"/>
</dbReference>
<accession>A0AAE4I345</accession>
<comment type="caution">
    <text evidence="1">The sequence shown here is derived from an EMBL/GenBank/DDBJ whole genome shotgun (WGS) entry which is preliminary data.</text>
</comment>
<reference evidence="1" key="1">
    <citation type="submission" date="2023-03" db="EMBL/GenBank/DDBJ databases">
        <authorList>
            <person name="Shen W."/>
            <person name="Cai J."/>
        </authorList>
    </citation>
    <scope>NUCLEOTIDE SEQUENCE</scope>
    <source>
        <strain evidence="1">P69-2</strain>
    </source>
</reference>
<dbReference type="AlphaFoldDB" id="A0AAE4I345"/>